<comment type="caution">
    <text evidence="1">The sequence shown here is derived from an EMBL/GenBank/DDBJ whole genome shotgun (WGS) entry which is preliminary data.</text>
</comment>
<evidence type="ECO:0000313" key="2">
    <source>
        <dbReference type="Proteomes" id="UP000499080"/>
    </source>
</evidence>
<dbReference type="AlphaFoldDB" id="A0A4Y2BYV4"/>
<dbReference type="EMBL" id="BGPR01000129">
    <property type="protein sequence ID" value="GBL97411.1"/>
    <property type="molecule type" value="Genomic_DNA"/>
</dbReference>
<sequence length="85" mass="10055">MTERKNKIVARMYTIGLKEEERFCLRILLLQVPGATSFEFLRTVDNVVYDTFKETAYHHHLLESDEEWERCLEDAATYQMPKANA</sequence>
<evidence type="ECO:0000313" key="1">
    <source>
        <dbReference type="EMBL" id="GBL97411.1"/>
    </source>
</evidence>
<dbReference type="Proteomes" id="UP000499080">
    <property type="component" value="Unassembled WGS sequence"/>
</dbReference>
<accession>A0A4Y2BYV4</accession>
<organism evidence="1 2">
    <name type="scientific">Araneus ventricosus</name>
    <name type="common">Orbweaver spider</name>
    <name type="synonym">Epeira ventricosa</name>
    <dbReference type="NCBI Taxonomy" id="182803"/>
    <lineage>
        <taxon>Eukaryota</taxon>
        <taxon>Metazoa</taxon>
        <taxon>Ecdysozoa</taxon>
        <taxon>Arthropoda</taxon>
        <taxon>Chelicerata</taxon>
        <taxon>Arachnida</taxon>
        <taxon>Araneae</taxon>
        <taxon>Araneomorphae</taxon>
        <taxon>Entelegynae</taxon>
        <taxon>Araneoidea</taxon>
        <taxon>Araneidae</taxon>
        <taxon>Araneus</taxon>
    </lineage>
</organism>
<protein>
    <submittedName>
        <fullName evidence="1">Uncharacterized protein</fullName>
    </submittedName>
</protein>
<dbReference type="OrthoDB" id="2439059at2759"/>
<gene>
    <name evidence="1" type="ORF">AVEN_170518_1</name>
</gene>
<reference evidence="1 2" key="1">
    <citation type="journal article" date="2019" name="Sci. Rep.">
        <title>Orb-weaving spider Araneus ventricosus genome elucidates the spidroin gene catalogue.</title>
        <authorList>
            <person name="Kono N."/>
            <person name="Nakamura H."/>
            <person name="Ohtoshi R."/>
            <person name="Moran D.A.P."/>
            <person name="Shinohara A."/>
            <person name="Yoshida Y."/>
            <person name="Fujiwara M."/>
            <person name="Mori M."/>
            <person name="Tomita M."/>
            <person name="Arakawa K."/>
        </authorList>
    </citation>
    <scope>NUCLEOTIDE SEQUENCE [LARGE SCALE GENOMIC DNA]</scope>
</reference>
<proteinExistence type="predicted"/>
<name>A0A4Y2BYV4_ARAVE</name>
<keyword evidence="2" id="KW-1185">Reference proteome</keyword>